<keyword evidence="1" id="KW-0732">Signal</keyword>
<keyword evidence="3" id="KW-1185">Reference proteome</keyword>
<feature type="signal peptide" evidence="1">
    <location>
        <begin position="1"/>
        <end position="23"/>
    </location>
</feature>
<evidence type="ECO:0000256" key="1">
    <source>
        <dbReference type="SAM" id="SignalP"/>
    </source>
</evidence>
<proteinExistence type="predicted"/>
<comment type="caution">
    <text evidence="2">The sequence shown here is derived from an EMBL/GenBank/DDBJ whole genome shotgun (WGS) entry which is preliminary data.</text>
</comment>
<name>A0ABW0IFL6_9BACT</name>
<dbReference type="RefSeq" id="WP_379847121.1">
    <property type="nucleotide sequence ID" value="NZ_JBHSMA010000004.1"/>
</dbReference>
<sequence length="224" mass="24648">MSMKIKLLIGVLALLATGLPGHAQDCILGYQTKMDQLLPLAIIQKHYKGDLSNAELKYRKSDPKYAKRDTYEYIWKSGRIRKMTVAGRQMEVPDDNRIGLAWINEVDTKRYPDPVTYFKSFYRTATEAEKQQAAALIDKKLKENGATKTGQAAGNAVGNTLISTQGYETIVGVGDAAAWDLTSSQLVVLKGRTTFKVTALTGTDVKANQELAKKLAAEVLTSCK</sequence>
<feature type="chain" id="PRO_5046871617" evidence="1">
    <location>
        <begin position="24"/>
        <end position="224"/>
    </location>
</feature>
<dbReference type="EMBL" id="JBHSMA010000004">
    <property type="protein sequence ID" value="MFC5410922.1"/>
    <property type="molecule type" value="Genomic_DNA"/>
</dbReference>
<evidence type="ECO:0000313" key="2">
    <source>
        <dbReference type="EMBL" id="MFC5410922.1"/>
    </source>
</evidence>
<organism evidence="2 3">
    <name type="scientific">Larkinella bovis</name>
    <dbReference type="NCBI Taxonomy" id="683041"/>
    <lineage>
        <taxon>Bacteria</taxon>
        <taxon>Pseudomonadati</taxon>
        <taxon>Bacteroidota</taxon>
        <taxon>Cytophagia</taxon>
        <taxon>Cytophagales</taxon>
        <taxon>Spirosomataceae</taxon>
        <taxon>Larkinella</taxon>
    </lineage>
</organism>
<gene>
    <name evidence="2" type="ORF">ACFPMF_16500</name>
</gene>
<evidence type="ECO:0000313" key="3">
    <source>
        <dbReference type="Proteomes" id="UP001596106"/>
    </source>
</evidence>
<accession>A0ABW0IFL6</accession>
<dbReference type="Proteomes" id="UP001596106">
    <property type="component" value="Unassembled WGS sequence"/>
</dbReference>
<reference evidence="3" key="1">
    <citation type="journal article" date="2019" name="Int. J. Syst. Evol. Microbiol.">
        <title>The Global Catalogue of Microorganisms (GCM) 10K type strain sequencing project: providing services to taxonomists for standard genome sequencing and annotation.</title>
        <authorList>
            <consortium name="The Broad Institute Genomics Platform"/>
            <consortium name="The Broad Institute Genome Sequencing Center for Infectious Disease"/>
            <person name="Wu L."/>
            <person name="Ma J."/>
        </authorList>
    </citation>
    <scope>NUCLEOTIDE SEQUENCE [LARGE SCALE GENOMIC DNA]</scope>
    <source>
        <strain evidence="3">CCUG 55250</strain>
    </source>
</reference>
<protein>
    <submittedName>
        <fullName evidence="2">Uncharacterized protein</fullName>
    </submittedName>
</protein>